<sequence>MTKQSRRSTTDIWAENVSSSTWSDAVRRTLDVADTLNSASADIDGLTTGTAKGRMRAVAHDIRALSEDARTLTVEFIRICVERDYSYNEIGQWLEIDAGTVRRWYLAVKNHLNSSSS</sequence>
<organism evidence="1 2">
    <name type="scientific">Yaniella flava</name>
    <dbReference type="NCBI Taxonomy" id="287930"/>
    <lineage>
        <taxon>Bacteria</taxon>
        <taxon>Bacillati</taxon>
        <taxon>Actinomycetota</taxon>
        <taxon>Actinomycetes</taxon>
        <taxon>Micrococcales</taxon>
        <taxon>Micrococcaceae</taxon>
        <taxon>Yaniella</taxon>
    </lineage>
</organism>
<comment type="caution">
    <text evidence="1">The sequence shown here is derived from an EMBL/GenBank/DDBJ whole genome shotgun (WGS) entry which is preliminary data.</text>
</comment>
<accession>A0ABN2UNY1</accession>
<keyword evidence="2" id="KW-1185">Reference proteome</keyword>
<reference evidence="1 2" key="1">
    <citation type="journal article" date="2019" name="Int. J. Syst. Evol. Microbiol.">
        <title>The Global Catalogue of Microorganisms (GCM) 10K type strain sequencing project: providing services to taxonomists for standard genome sequencing and annotation.</title>
        <authorList>
            <consortium name="The Broad Institute Genomics Platform"/>
            <consortium name="The Broad Institute Genome Sequencing Center for Infectious Disease"/>
            <person name="Wu L."/>
            <person name="Ma J."/>
        </authorList>
    </citation>
    <scope>NUCLEOTIDE SEQUENCE [LARGE SCALE GENOMIC DNA]</scope>
    <source>
        <strain evidence="1 2">JCM 13595</strain>
    </source>
</reference>
<evidence type="ECO:0000313" key="1">
    <source>
        <dbReference type="EMBL" id="GAA2040609.1"/>
    </source>
</evidence>
<protein>
    <submittedName>
        <fullName evidence="1">Uncharacterized protein</fullName>
    </submittedName>
</protein>
<dbReference type="RefSeq" id="WP_343958437.1">
    <property type="nucleotide sequence ID" value="NZ_BAAAMN010000046.1"/>
</dbReference>
<dbReference type="Proteomes" id="UP001501461">
    <property type="component" value="Unassembled WGS sequence"/>
</dbReference>
<dbReference type="EMBL" id="BAAAMN010000046">
    <property type="protein sequence ID" value="GAA2040609.1"/>
    <property type="molecule type" value="Genomic_DNA"/>
</dbReference>
<proteinExistence type="predicted"/>
<gene>
    <name evidence="1" type="ORF">GCM10009720_21290</name>
</gene>
<evidence type="ECO:0000313" key="2">
    <source>
        <dbReference type="Proteomes" id="UP001501461"/>
    </source>
</evidence>
<name>A0ABN2UNY1_9MICC</name>